<dbReference type="VEuPathDB" id="CryptoDB:CPATCC_0028220"/>
<gene>
    <name evidence="2" type="ORF">CPATCC_000670</name>
</gene>
<protein>
    <submittedName>
        <fullName evidence="2">Uncharacterized protein</fullName>
    </submittedName>
</protein>
<sequence>MSKRASLFIFIFFVLFDIFATSQHEVSPKLAVSRAEALSFENSEISLKELASRLKTLLSVEQIIYLVRKIIPEDFQLVAKSSEHDYFDVSESTLKETYENIIYQNLTKVPIYQLVHIPELLSNATHLRKIRNAISSPRPVRPRKQIKGRNPSNIPGASPYFVYERVIEIYNSDSDVQTDE</sequence>
<feature type="signal peptide" evidence="1">
    <location>
        <begin position="1"/>
        <end position="22"/>
    </location>
</feature>
<dbReference type="Proteomes" id="UP000593906">
    <property type="component" value="Chromosome 2"/>
</dbReference>
<accession>A0A7S7LII8</accession>
<dbReference type="EMBL" id="CP044421">
    <property type="protein sequence ID" value="QOY42974.1"/>
    <property type="molecule type" value="Genomic_DNA"/>
</dbReference>
<keyword evidence="1" id="KW-0732">Signal</keyword>
<proteinExistence type="predicted"/>
<name>A0A7S7LII8_CRYPV</name>
<evidence type="ECO:0000313" key="2">
    <source>
        <dbReference type="EMBL" id="QOY42974.1"/>
    </source>
</evidence>
<dbReference type="AlphaFoldDB" id="A0A7S7LII8"/>
<reference evidence="2 3" key="1">
    <citation type="submission" date="2019-09" db="EMBL/GenBank/DDBJ databases">
        <title>Consistent, comparative and evidence-based genome assembly and annotation for Cryptosporidium parvum, C. hominis and C. tyzzeri.</title>
        <authorList>
            <person name="Baptista R.P."/>
            <person name="Li Y."/>
            <person name="Sateriale A."/>
            <person name="Ansell B."/>
            <person name="Jex A."/>
            <person name="Sanders M."/>
            <person name="Brooks K."/>
            <person name="Tracey A."/>
            <person name="Berriman M."/>
            <person name="Striepen B."/>
            <person name="Cotton J.A."/>
            <person name="Kissinger J.C."/>
        </authorList>
    </citation>
    <scope>NUCLEOTIDE SEQUENCE [LARGE SCALE GENOMIC DNA]</scope>
    <source>
        <strain evidence="2 3">IOWA-ATCC</strain>
    </source>
</reference>
<organism evidence="2 3">
    <name type="scientific">Cryptosporidium parvum</name>
    <dbReference type="NCBI Taxonomy" id="5807"/>
    <lineage>
        <taxon>Eukaryota</taxon>
        <taxon>Sar</taxon>
        <taxon>Alveolata</taxon>
        <taxon>Apicomplexa</taxon>
        <taxon>Conoidasida</taxon>
        <taxon>Coccidia</taxon>
        <taxon>Eucoccidiorida</taxon>
        <taxon>Eimeriorina</taxon>
        <taxon>Cryptosporidiidae</taxon>
        <taxon>Cryptosporidium</taxon>
    </lineage>
</organism>
<feature type="chain" id="PRO_5031204124" evidence="1">
    <location>
        <begin position="23"/>
        <end position="180"/>
    </location>
</feature>
<evidence type="ECO:0000256" key="1">
    <source>
        <dbReference type="SAM" id="SignalP"/>
    </source>
</evidence>
<evidence type="ECO:0000313" key="3">
    <source>
        <dbReference type="Proteomes" id="UP000593906"/>
    </source>
</evidence>